<dbReference type="RefSeq" id="XP_040634523.1">
    <property type="nucleotide sequence ID" value="XM_040783103.1"/>
</dbReference>
<organism evidence="2 3">
    <name type="scientific">Aspergillus ruber (strain CBS 135680)</name>
    <dbReference type="NCBI Taxonomy" id="1388766"/>
    <lineage>
        <taxon>Eukaryota</taxon>
        <taxon>Fungi</taxon>
        <taxon>Dikarya</taxon>
        <taxon>Ascomycota</taxon>
        <taxon>Pezizomycotina</taxon>
        <taxon>Eurotiomycetes</taxon>
        <taxon>Eurotiomycetidae</taxon>
        <taxon>Eurotiales</taxon>
        <taxon>Aspergillaceae</taxon>
        <taxon>Aspergillus</taxon>
        <taxon>Aspergillus subgen. Aspergillus</taxon>
    </lineage>
</organism>
<dbReference type="InterPro" id="IPR018809">
    <property type="entry name" value="DUF2406"/>
</dbReference>
<feature type="region of interest" description="Disordered" evidence="1">
    <location>
        <begin position="1"/>
        <end position="42"/>
    </location>
</feature>
<protein>
    <submittedName>
        <fullName evidence="2">Uncharacterized protein</fullName>
    </submittedName>
</protein>
<evidence type="ECO:0000313" key="2">
    <source>
        <dbReference type="EMBL" id="EYE90833.1"/>
    </source>
</evidence>
<name>A0A017S1A3_ASPRC</name>
<gene>
    <name evidence="2" type="ORF">EURHEDRAFT_417008</name>
</gene>
<feature type="compositionally biased region" description="Polar residues" evidence="1">
    <location>
        <begin position="1"/>
        <end position="36"/>
    </location>
</feature>
<dbReference type="PANTHER" id="PTHR28186:SF1">
    <property type="entry name" value="MEIOTICALLY UP-REGULATED GENE 9 PROTEIN"/>
    <property type="match status" value="1"/>
</dbReference>
<dbReference type="Proteomes" id="UP000019804">
    <property type="component" value="Unassembled WGS sequence"/>
</dbReference>
<reference evidence="3" key="1">
    <citation type="journal article" date="2014" name="Nat. Commun.">
        <title>Genomic adaptations of the halophilic Dead Sea filamentous fungus Eurotium rubrum.</title>
        <authorList>
            <person name="Kis-Papo T."/>
            <person name="Weig A.R."/>
            <person name="Riley R."/>
            <person name="Persoh D."/>
            <person name="Salamov A."/>
            <person name="Sun H."/>
            <person name="Lipzen A."/>
            <person name="Wasser S.P."/>
            <person name="Rambold G."/>
            <person name="Grigoriev I.V."/>
            <person name="Nevo E."/>
        </authorList>
    </citation>
    <scope>NUCLEOTIDE SEQUENCE [LARGE SCALE GENOMIC DNA]</scope>
    <source>
        <strain evidence="3">CBS 135680</strain>
    </source>
</reference>
<evidence type="ECO:0000313" key="3">
    <source>
        <dbReference type="Proteomes" id="UP000019804"/>
    </source>
</evidence>
<dbReference type="Pfam" id="PF10295">
    <property type="entry name" value="DUF2406"/>
    <property type="match status" value="1"/>
</dbReference>
<keyword evidence="3" id="KW-1185">Reference proteome</keyword>
<evidence type="ECO:0000256" key="1">
    <source>
        <dbReference type="SAM" id="MobiDB-lite"/>
    </source>
</evidence>
<proteinExistence type="predicted"/>
<dbReference type="PANTHER" id="PTHR28186">
    <property type="entry name" value="MEIOTICALLY UP-REGULATED GENE 9 PROTEIN"/>
    <property type="match status" value="1"/>
</dbReference>
<dbReference type="AlphaFoldDB" id="A0A017S1A3"/>
<feature type="region of interest" description="Disordered" evidence="1">
    <location>
        <begin position="58"/>
        <end position="77"/>
    </location>
</feature>
<dbReference type="HOGENOM" id="CLU_176412_0_0_1"/>
<dbReference type="OrthoDB" id="5330253at2759"/>
<dbReference type="GeneID" id="63698227"/>
<dbReference type="EMBL" id="KK088452">
    <property type="protein sequence ID" value="EYE90833.1"/>
    <property type="molecule type" value="Genomic_DNA"/>
</dbReference>
<accession>A0A017S1A3</accession>
<sequence length="99" mass="11066">MSDSASFTSGPSPASSTSHGYKKSLSSRADPNTALNEHQPMANIGSVSTFSLRSIQHTDHEGRVITEPDLSNPTRHRFERPLDTIRNFEAAIDRHRREY</sequence>